<dbReference type="GO" id="GO:0003676">
    <property type="term" value="F:nucleic acid binding"/>
    <property type="evidence" value="ECO:0007669"/>
    <property type="project" value="InterPro"/>
</dbReference>
<accession>A0AAW0D9R9</accession>
<keyword evidence="3" id="KW-1185">Reference proteome</keyword>
<dbReference type="EMBL" id="JAYKXP010000018">
    <property type="protein sequence ID" value="KAK7047870.1"/>
    <property type="molecule type" value="Genomic_DNA"/>
</dbReference>
<protein>
    <recommendedName>
        <fullName evidence="1">C2H2-type domain-containing protein</fullName>
    </recommendedName>
</protein>
<dbReference type="InterPro" id="IPR013087">
    <property type="entry name" value="Znf_C2H2_type"/>
</dbReference>
<dbReference type="SMART" id="SM00451">
    <property type="entry name" value="ZnF_U1"/>
    <property type="match status" value="3"/>
</dbReference>
<dbReference type="GO" id="GO:0008270">
    <property type="term" value="F:zinc ion binding"/>
    <property type="evidence" value="ECO:0007669"/>
    <property type="project" value="InterPro"/>
</dbReference>
<evidence type="ECO:0000313" key="3">
    <source>
        <dbReference type="Proteomes" id="UP001383192"/>
    </source>
</evidence>
<proteinExistence type="predicted"/>
<evidence type="ECO:0000259" key="1">
    <source>
        <dbReference type="PROSITE" id="PS00028"/>
    </source>
</evidence>
<dbReference type="Proteomes" id="UP001383192">
    <property type="component" value="Unassembled WGS sequence"/>
</dbReference>
<reference evidence="2 3" key="1">
    <citation type="submission" date="2024-01" db="EMBL/GenBank/DDBJ databases">
        <title>A draft genome for a cacao thread blight-causing isolate of Paramarasmius palmivorus.</title>
        <authorList>
            <person name="Baruah I.K."/>
            <person name="Bukari Y."/>
            <person name="Amoako-Attah I."/>
            <person name="Meinhardt L.W."/>
            <person name="Bailey B.A."/>
            <person name="Cohen S.P."/>
        </authorList>
    </citation>
    <scope>NUCLEOTIDE SEQUENCE [LARGE SCALE GENOMIC DNA]</scope>
    <source>
        <strain evidence="2 3">GH-12</strain>
    </source>
</reference>
<dbReference type="InterPro" id="IPR036236">
    <property type="entry name" value="Znf_C2H2_sf"/>
</dbReference>
<comment type="caution">
    <text evidence="2">The sequence shown here is derived from an EMBL/GenBank/DDBJ whole genome shotgun (WGS) entry which is preliminary data.</text>
</comment>
<dbReference type="Pfam" id="PF12874">
    <property type="entry name" value="zf-met"/>
    <property type="match status" value="1"/>
</dbReference>
<dbReference type="SUPFAM" id="SSF57667">
    <property type="entry name" value="beta-beta-alpha zinc fingers"/>
    <property type="match status" value="2"/>
</dbReference>
<name>A0AAW0D9R9_9AGAR</name>
<dbReference type="InterPro" id="IPR003604">
    <property type="entry name" value="Matrin/U1-like-C_Znf_C2H2"/>
</dbReference>
<evidence type="ECO:0000313" key="2">
    <source>
        <dbReference type="EMBL" id="KAK7047870.1"/>
    </source>
</evidence>
<dbReference type="AlphaFoldDB" id="A0AAW0D9R9"/>
<dbReference type="PROSITE" id="PS00028">
    <property type="entry name" value="ZINC_FINGER_C2H2_1"/>
    <property type="match status" value="1"/>
</dbReference>
<organism evidence="2 3">
    <name type="scientific">Paramarasmius palmivorus</name>
    <dbReference type="NCBI Taxonomy" id="297713"/>
    <lineage>
        <taxon>Eukaryota</taxon>
        <taxon>Fungi</taxon>
        <taxon>Dikarya</taxon>
        <taxon>Basidiomycota</taxon>
        <taxon>Agaricomycotina</taxon>
        <taxon>Agaricomycetes</taxon>
        <taxon>Agaricomycetidae</taxon>
        <taxon>Agaricales</taxon>
        <taxon>Marasmiineae</taxon>
        <taxon>Marasmiaceae</taxon>
        <taxon>Paramarasmius</taxon>
    </lineage>
</organism>
<gene>
    <name evidence="2" type="ORF">VNI00_006198</name>
</gene>
<feature type="domain" description="C2H2-type" evidence="1">
    <location>
        <begin position="28"/>
        <end position="50"/>
    </location>
</feature>
<sequence>MPQPCPQMLSTGQCPTRSCAYGHDFHLCDPCGRLFTSLASFKDHIASKNHQDFSNAAWLRCRLCDKYMCGTVPWQAHISSDRHRKKAKERSVSPKVQPETVRVVPGQTFCGLCSRNVEPKAWKSHLQSKGHRAFVSAEVFRSGLDKAETDKGGVFLSGTTDFGVVKPQAAKSGKTTPLAIRTKVTGGKIMLVDIYTIAAKAKRKTSFTVTEFKTGHRQLTVKKPIILTLTAKQRHIGRSEDRLVLVFEDSSTNTRFLIARPLSIIVGDASDHQALQPKVPYVSKTSAVRHLEKEVVPGEPAPKSGRIPWVVSLPKSAIPADLLGTLQNEEEPLSSRISTIRKGFMPNALTAATYTSTFKYLLWIEEFKME</sequence>